<organism evidence="2 3">
    <name type="scientific">Eumeta variegata</name>
    <name type="common">Bagworm moth</name>
    <name type="synonym">Eumeta japonica</name>
    <dbReference type="NCBI Taxonomy" id="151549"/>
    <lineage>
        <taxon>Eukaryota</taxon>
        <taxon>Metazoa</taxon>
        <taxon>Ecdysozoa</taxon>
        <taxon>Arthropoda</taxon>
        <taxon>Hexapoda</taxon>
        <taxon>Insecta</taxon>
        <taxon>Pterygota</taxon>
        <taxon>Neoptera</taxon>
        <taxon>Endopterygota</taxon>
        <taxon>Lepidoptera</taxon>
        <taxon>Glossata</taxon>
        <taxon>Ditrysia</taxon>
        <taxon>Tineoidea</taxon>
        <taxon>Psychidae</taxon>
        <taxon>Oiketicinae</taxon>
        <taxon>Eumeta</taxon>
    </lineage>
</organism>
<sequence length="113" mass="12861">MVSKLIRRNIEHVSSVPRCGYKCGLKKETRSSEGIRRTEWWSARTPLESTTAPWAAVEDASQGSRNELKSVTGLGHSSSTQIGAHARVSNSRRRRRNRTRAECHKRQQRMCLV</sequence>
<feature type="region of interest" description="Disordered" evidence="1">
    <location>
        <begin position="59"/>
        <end position="105"/>
    </location>
</feature>
<protein>
    <submittedName>
        <fullName evidence="2">Uncharacterized protein</fullName>
    </submittedName>
</protein>
<evidence type="ECO:0000313" key="3">
    <source>
        <dbReference type="Proteomes" id="UP000299102"/>
    </source>
</evidence>
<gene>
    <name evidence="2" type="ORF">EVAR_2549_1</name>
</gene>
<comment type="caution">
    <text evidence="2">The sequence shown here is derived from an EMBL/GenBank/DDBJ whole genome shotgun (WGS) entry which is preliminary data.</text>
</comment>
<dbReference type="Proteomes" id="UP000299102">
    <property type="component" value="Unassembled WGS sequence"/>
</dbReference>
<dbReference type="EMBL" id="BGZK01000011">
    <property type="protein sequence ID" value="GBP03865.1"/>
    <property type="molecule type" value="Genomic_DNA"/>
</dbReference>
<name>A0A4C1SPE9_EUMVA</name>
<proteinExistence type="predicted"/>
<evidence type="ECO:0000256" key="1">
    <source>
        <dbReference type="SAM" id="MobiDB-lite"/>
    </source>
</evidence>
<keyword evidence="3" id="KW-1185">Reference proteome</keyword>
<evidence type="ECO:0000313" key="2">
    <source>
        <dbReference type="EMBL" id="GBP03865.1"/>
    </source>
</evidence>
<accession>A0A4C1SPE9</accession>
<reference evidence="2 3" key="1">
    <citation type="journal article" date="2019" name="Commun. Biol.">
        <title>The bagworm genome reveals a unique fibroin gene that provides high tensile strength.</title>
        <authorList>
            <person name="Kono N."/>
            <person name="Nakamura H."/>
            <person name="Ohtoshi R."/>
            <person name="Tomita M."/>
            <person name="Numata K."/>
            <person name="Arakawa K."/>
        </authorList>
    </citation>
    <scope>NUCLEOTIDE SEQUENCE [LARGE SCALE GENOMIC DNA]</scope>
</reference>
<dbReference type="AlphaFoldDB" id="A0A4C1SPE9"/>